<evidence type="ECO:0000259" key="4">
    <source>
        <dbReference type="PROSITE" id="PS50102"/>
    </source>
</evidence>
<dbReference type="PROSITE" id="PS50102">
    <property type="entry name" value="RRM"/>
    <property type="match status" value="1"/>
</dbReference>
<feature type="region of interest" description="Disordered" evidence="3">
    <location>
        <begin position="281"/>
        <end position="316"/>
    </location>
</feature>
<dbReference type="EMBL" id="JAGGNH010000005">
    <property type="protein sequence ID" value="KAJ0971374.1"/>
    <property type="molecule type" value="Genomic_DNA"/>
</dbReference>
<evidence type="ECO:0000313" key="5">
    <source>
        <dbReference type="EMBL" id="KAJ0971374.1"/>
    </source>
</evidence>
<feature type="region of interest" description="Disordered" evidence="3">
    <location>
        <begin position="229"/>
        <end position="256"/>
    </location>
</feature>
<evidence type="ECO:0000256" key="2">
    <source>
        <dbReference type="PROSITE-ProRule" id="PRU00176"/>
    </source>
</evidence>
<dbReference type="Gene3D" id="3.30.70.330">
    <property type="match status" value="1"/>
</dbReference>
<name>A0A9D5HCD5_9LILI</name>
<dbReference type="AlphaFoldDB" id="A0A9D5HCD5"/>
<gene>
    <name evidence="5" type="ORF">J5N97_019333</name>
</gene>
<dbReference type="GO" id="GO:0003723">
    <property type="term" value="F:RNA binding"/>
    <property type="evidence" value="ECO:0007669"/>
    <property type="project" value="UniProtKB-UniRule"/>
</dbReference>
<accession>A0A9D5HCD5</accession>
<evidence type="ECO:0000256" key="3">
    <source>
        <dbReference type="SAM" id="MobiDB-lite"/>
    </source>
</evidence>
<organism evidence="5 6">
    <name type="scientific">Dioscorea zingiberensis</name>
    <dbReference type="NCBI Taxonomy" id="325984"/>
    <lineage>
        <taxon>Eukaryota</taxon>
        <taxon>Viridiplantae</taxon>
        <taxon>Streptophyta</taxon>
        <taxon>Embryophyta</taxon>
        <taxon>Tracheophyta</taxon>
        <taxon>Spermatophyta</taxon>
        <taxon>Magnoliopsida</taxon>
        <taxon>Liliopsida</taxon>
        <taxon>Dioscoreales</taxon>
        <taxon>Dioscoreaceae</taxon>
        <taxon>Dioscorea</taxon>
    </lineage>
</organism>
<dbReference type="InterPro" id="IPR035979">
    <property type="entry name" value="RBD_domain_sf"/>
</dbReference>
<dbReference type="Pfam" id="PF00076">
    <property type="entry name" value="RRM_1"/>
    <property type="match status" value="1"/>
</dbReference>
<dbReference type="InterPro" id="IPR000504">
    <property type="entry name" value="RRM_dom"/>
</dbReference>
<reference evidence="5" key="2">
    <citation type="journal article" date="2022" name="Hortic Res">
        <title>The genome of Dioscorea zingiberensis sheds light on the biosynthesis, origin and evolution of the medicinally important diosgenin saponins.</title>
        <authorList>
            <person name="Li Y."/>
            <person name="Tan C."/>
            <person name="Li Z."/>
            <person name="Guo J."/>
            <person name="Li S."/>
            <person name="Chen X."/>
            <person name="Wang C."/>
            <person name="Dai X."/>
            <person name="Yang H."/>
            <person name="Song W."/>
            <person name="Hou L."/>
            <person name="Xu J."/>
            <person name="Tong Z."/>
            <person name="Xu A."/>
            <person name="Yuan X."/>
            <person name="Wang W."/>
            <person name="Yang Q."/>
            <person name="Chen L."/>
            <person name="Sun Z."/>
            <person name="Wang K."/>
            <person name="Pan B."/>
            <person name="Chen J."/>
            <person name="Bao Y."/>
            <person name="Liu F."/>
            <person name="Qi X."/>
            <person name="Gang D.R."/>
            <person name="Wen J."/>
            <person name="Li J."/>
        </authorList>
    </citation>
    <scope>NUCLEOTIDE SEQUENCE</scope>
    <source>
        <strain evidence="5">Dzin_1.0</strain>
    </source>
</reference>
<dbReference type="CDD" id="cd21618">
    <property type="entry name" value="RRM_AtNSRA_like"/>
    <property type="match status" value="1"/>
</dbReference>
<dbReference type="OrthoDB" id="431169at2759"/>
<dbReference type="InterPro" id="IPR012677">
    <property type="entry name" value="Nucleotide-bd_a/b_plait_sf"/>
</dbReference>
<dbReference type="SUPFAM" id="SSF54928">
    <property type="entry name" value="RNA-binding domain, RBD"/>
    <property type="match status" value="1"/>
</dbReference>
<reference evidence="5" key="1">
    <citation type="submission" date="2021-03" db="EMBL/GenBank/DDBJ databases">
        <authorList>
            <person name="Li Z."/>
            <person name="Yang C."/>
        </authorList>
    </citation>
    <scope>NUCLEOTIDE SEQUENCE</scope>
    <source>
        <strain evidence="5">Dzin_1.0</strain>
        <tissue evidence="5">Leaf</tissue>
    </source>
</reference>
<feature type="domain" description="RRM" evidence="4">
    <location>
        <begin position="132"/>
        <end position="218"/>
    </location>
</feature>
<dbReference type="SMART" id="SM00360">
    <property type="entry name" value="RRM"/>
    <property type="match status" value="1"/>
</dbReference>
<dbReference type="PANTHER" id="PTHR10501">
    <property type="entry name" value="U1 SMALL NUCLEAR RIBONUCLEOPROTEIN A/U2 SMALL NUCLEAR RIBONUCLEOPROTEIN B"/>
    <property type="match status" value="1"/>
</dbReference>
<evidence type="ECO:0000313" key="6">
    <source>
        <dbReference type="Proteomes" id="UP001085076"/>
    </source>
</evidence>
<dbReference type="Proteomes" id="UP001085076">
    <property type="component" value="Miscellaneous, Linkage group lg05"/>
</dbReference>
<keyword evidence="6" id="KW-1185">Reference proteome</keyword>
<proteinExistence type="predicted"/>
<protein>
    <recommendedName>
        <fullName evidence="4">RRM domain-containing protein</fullName>
    </recommendedName>
</protein>
<comment type="caution">
    <text evidence="5">The sequence shown here is derived from an EMBL/GenBank/DDBJ whole genome shotgun (WGS) entry which is preliminary data.</text>
</comment>
<feature type="compositionally biased region" description="Basic and acidic residues" evidence="3">
    <location>
        <begin position="242"/>
        <end position="252"/>
    </location>
</feature>
<sequence>MEESYGRHPSLDGRDAHGAFPGYFPLDASSLANHHLLGISNPPPAASEILYSNALPLRSGGYPLNDLAGVSTPAAPGISGLPSGANIRSFSPLEDPALVRRDVSLGMDPGTTEIERPNPLRIPDGLSDNESNVLYVDGLPADCTRREVSHLFRPFIGFKEIRVVHKEPRRAGEKAQVLCFVEFKDAKCAFTALEALQGYKFDDKKPDSPILRIQFAKFPFHPPGYGDRRRALLRSPSSPPKEIIDSDKEREIPLSPSSSIPGAGFGVVESLIWDCGETLGSGDSGMGRRAEPVSRAGGVFRSHEEEEEEEKGFTQQ</sequence>
<keyword evidence="1 2" id="KW-0694">RNA-binding</keyword>
<evidence type="ECO:0000256" key="1">
    <source>
        <dbReference type="ARBA" id="ARBA00022884"/>
    </source>
</evidence>